<dbReference type="FunFam" id="3.40.1170.60:FF:000006">
    <property type="entry name" value="DNA polymerase iota"/>
    <property type="match status" value="1"/>
</dbReference>
<dbReference type="Gene3D" id="3.40.1170.60">
    <property type="match status" value="1"/>
</dbReference>
<dbReference type="SMR" id="A0A194VT77"/>
<reference evidence="5" key="1">
    <citation type="submission" date="2014-12" db="EMBL/GenBank/DDBJ databases">
        <title>Genome Sequence of Valsa Canker Pathogens Uncovers a Specific Adaption of Colonization on Woody Bark.</title>
        <authorList>
            <person name="Yin Z."/>
            <person name="Liu H."/>
            <person name="Gao X."/>
            <person name="Li Z."/>
            <person name="Song N."/>
            <person name="Ke X."/>
            <person name="Dai Q."/>
            <person name="Wu Y."/>
            <person name="Sun Y."/>
            <person name="Xu J.-R."/>
            <person name="Kang Z.K."/>
            <person name="Wang L."/>
            <person name="Huang L."/>
        </authorList>
    </citation>
    <scope>NUCLEOTIDE SEQUENCE [LARGE SCALE GENOMIC DNA]</scope>
    <source>
        <strain evidence="5">03-8</strain>
    </source>
</reference>
<dbReference type="GO" id="GO:0003887">
    <property type="term" value="F:DNA-directed DNA polymerase activity"/>
    <property type="evidence" value="ECO:0007669"/>
    <property type="project" value="TreeGrafter"/>
</dbReference>
<feature type="domain" description="UmuC" evidence="4">
    <location>
        <begin position="50"/>
        <end position="286"/>
    </location>
</feature>
<dbReference type="PROSITE" id="PS50173">
    <property type="entry name" value="UMUC"/>
    <property type="match status" value="1"/>
</dbReference>
<sequence>MHGLRPSIVCSHNIGQNTRHEAHKQADARQERMDFPVKRKAPRRKQDRIILHFDYDCFYAQVVENAQPVLKSLPLGIKQKSILATCNYVARRRGVRKLQLISEAKKTCPELVLVDGEDLSAFRDVSKKLYGLLRSYSWNSKVERLGLDEVFLDVTDIVEYNAALLNPNVLSGSFFCLSRDDPENGFAFDATSIAGCVTGNGHGEDNHGNPLYVRLLLASYLARYLRLKIEEQGYTSACGISTSKVLSKLVGSVNKPRNQTTLLSLHEDEVTLFMGSHSLRKVPGIGGKITHALESYFLGRDTGTDTDTYTHGSSVTVHEFRTHPEVSPQMLEKLLGNRPGSEKGIGDKIWALLHGVDETEVKVASSIPTQISIEDTYPGVMGGLNTPAEIERELLRLAASLLRRMHVDLTQGEDAVDGAQSPVNGSKGRKWLARPKTLRLATRPKTSPSDDKPYNWGRATRSQPLPTFIFHNIDDATIVRRLVTEALLPMFHKLNPHKSQGWNIGMINICVANMVLTATEDVAGSGRDISQMFRRQDDVLREFTVYDRSDETPPQPTTRTYQQGDEDSGSGDINFVPLHYITEVDHDDASDTETEPWDGQDGSQACGRCGHILPSFAVTAHERYHDLEDQ</sequence>
<dbReference type="GO" id="GO:0005739">
    <property type="term" value="C:mitochondrion"/>
    <property type="evidence" value="ECO:0007669"/>
    <property type="project" value="UniProtKB-SubCell"/>
</dbReference>
<dbReference type="InterPro" id="IPR036775">
    <property type="entry name" value="DNA_pol_Y-fam_lit_finger_sf"/>
</dbReference>
<evidence type="ECO:0000256" key="3">
    <source>
        <dbReference type="SAM" id="MobiDB-lite"/>
    </source>
</evidence>
<dbReference type="SUPFAM" id="SSF56672">
    <property type="entry name" value="DNA/RNA polymerases"/>
    <property type="match status" value="1"/>
</dbReference>
<keyword evidence="2" id="KW-0496">Mitochondrion</keyword>
<keyword evidence="6" id="KW-1185">Reference proteome</keyword>
<dbReference type="PANTHER" id="PTHR46404:SF1">
    <property type="entry name" value="DNA POLYMERASE IOTA"/>
    <property type="match status" value="1"/>
</dbReference>
<accession>A0A194VT77</accession>
<protein>
    <submittedName>
        <fullName evidence="5">DNA polymerase iota</fullName>
    </submittedName>
</protein>
<dbReference type="EMBL" id="CM003100">
    <property type="protein sequence ID" value="KUI67133.1"/>
    <property type="molecule type" value="Genomic_DNA"/>
</dbReference>
<dbReference type="PANTHER" id="PTHR46404">
    <property type="entry name" value="DNA POLYMERASE IOTA"/>
    <property type="match status" value="1"/>
</dbReference>
<evidence type="ECO:0000256" key="1">
    <source>
        <dbReference type="ARBA" id="ARBA00004173"/>
    </source>
</evidence>
<dbReference type="InterPro" id="IPR001126">
    <property type="entry name" value="UmuC"/>
</dbReference>
<dbReference type="InterPro" id="IPR043128">
    <property type="entry name" value="Rev_trsase/Diguanyl_cyclase"/>
</dbReference>
<evidence type="ECO:0000259" key="4">
    <source>
        <dbReference type="PROSITE" id="PS50173"/>
    </source>
</evidence>
<proteinExistence type="predicted"/>
<dbReference type="AlphaFoldDB" id="A0A194VT77"/>
<dbReference type="Gene3D" id="3.30.1490.100">
    <property type="entry name" value="DNA polymerase, Y-family, little finger domain"/>
    <property type="match status" value="1"/>
</dbReference>
<dbReference type="Proteomes" id="UP000078559">
    <property type="component" value="Chromosome 3"/>
</dbReference>
<dbReference type="GO" id="GO:0070987">
    <property type="term" value="P:error-free translesion synthesis"/>
    <property type="evidence" value="ECO:0007669"/>
    <property type="project" value="UniProtKB-ARBA"/>
</dbReference>
<evidence type="ECO:0000313" key="5">
    <source>
        <dbReference type="EMBL" id="KUI67133.1"/>
    </source>
</evidence>
<comment type="subcellular location">
    <subcellularLocation>
        <location evidence="1">Mitochondrion</location>
    </subcellularLocation>
</comment>
<evidence type="ECO:0000313" key="6">
    <source>
        <dbReference type="Proteomes" id="UP000078559"/>
    </source>
</evidence>
<dbReference type="InterPro" id="IPR043502">
    <property type="entry name" value="DNA/RNA_pol_sf"/>
</dbReference>
<dbReference type="GO" id="GO:0006281">
    <property type="term" value="P:DNA repair"/>
    <property type="evidence" value="ECO:0007669"/>
    <property type="project" value="InterPro"/>
</dbReference>
<dbReference type="GO" id="GO:0003684">
    <property type="term" value="F:damaged DNA binding"/>
    <property type="evidence" value="ECO:0007669"/>
    <property type="project" value="InterPro"/>
</dbReference>
<gene>
    <name evidence="5" type="ORF">VM1G_03213</name>
</gene>
<evidence type="ECO:0000256" key="2">
    <source>
        <dbReference type="ARBA" id="ARBA00023128"/>
    </source>
</evidence>
<dbReference type="Gene3D" id="3.30.70.270">
    <property type="match status" value="1"/>
</dbReference>
<feature type="region of interest" description="Disordered" evidence="3">
    <location>
        <begin position="547"/>
        <end position="572"/>
    </location>
</feature>
<name>A0A194VT77_CYTMA</name>
<organism evidence="5 6">
    <name type="scientific">Cytospora mali</name>
    <name type="common">Apple Valsa canker fungus</name>
    <name type="synonym">Valsa mali</name>
    <dbReference type="NCBI Taxonomy" id="578113"/>
    <lineage>
        <taxon>Eukaryota</taxon>
        <taxon>Fungi</taxon>
        <taxon>Dikarya</taxon>
        <taxon>Ascomycota</taxon>
        <taxon>Pezizomycotina</taxon>
        <taxon>Sordariomycetes</taxon>
        <taxon>Sordariomycetidae</taxon>
        <taxon>Diaporthales</taxon>
        <taxon>Cytosporaceae</taxon>
        <taxon>Cytospora</taxon>
    </lineage>
</organism>
<dbReference type="Pfam" id="PF00817">
    <property type="entry name" value="IMS"/>
    <property type="match status" value="1"/>
</dbReference>